<keyword evidence="3" id="KW-1185">Reference proteome</keyword>
<protein>
    <recommendedName>
        <fullName evidence="4">Secreted protein</fullName>
    </recommendedName>
</protein>
<comment type="caution">
    <text evidence="2">The sequence shown here is derived from an EMBL/GenBank/DDBJ whole genome shotgun (WGS) entry which is preliminary data.</text>
</comment>
<accession>A0A9Q0YDT3</accession>
<sequence>MHCGMEKVFPLEFFLVLELSPCLPLQPNTPQCKLTLKGNNFHKMNVLFLCEQFPIYHKYGSPHPLSLKAVSRTPRLRGNTLCTGVDSFQLRLILMSLY</sequence>
<reference evidence="2" key="1">
    <citation type="submission" date="2021-10" db="EMBL/GenBank/DDBJ databases">
        <title>Tropical sea cucumber genome reveals ecological adaptation and Cuvierian tubules defense mechanism.</title>
        <authorList>
            <person name="Chen T."/>
        </authorList>
    </citation>
    <scope>NUCLEOTIDE SEQUENCE</scope>
    <source>
        <strain evidence="2">Nanhai2018</strain>
        <tissue evidence="2">Muscle</tissue>
    </source>
</reference>
<feature type="signal peptide" evidence="1">
    <location>
        <begin position="1"/>
        <end position="24"/>
    </location>
</feature>
<organism evidence="2 3">
    <name type="scientific">Holothuria leucospilota</name>
    <name type="common">Black long sea cucumber</name>
    <name type="synonym">Mertensiothuria leucospilota</name>
    <dbReference type="NCBI Taxonomy" id="206669"/>
    <lineage>
        <taxon>Eukaryota</taxon>
        <taxon>Metazoa</taxon>
        <taxon>Echinodermata</taxon>
        <taxon>Eleutherozoa</taxon>
        <taxon>Echinozoa</taxon>
        <taxon>Holothuroidea</taxon>
        <taxon>Aspidochirotacea</taxon>
        <taxon>Aspidochirotida</taxon>
        <taxon>Holothuriidae</taxon>
        <taxon>Holothuria</taxon>
    </lineage>
</organism>
<keyword evidence="1" id="KW-0732">Signal</keyword>
<evidence type="ECO:0000313" key="3">
    <source>
        <dbReference type="Proteomes" id="UP001152320"/>
    </source>
</evidence>
<dbReference type="AlphaFoldDB" id="A0A9Q0YDT3"/>
<proteinExistence type="predicted"/>
<evidence type="ECO:0008006" key="4">
    <source>
        <dbReference type="Google" id="ProtNLM"/>
    </source>
</evidence>
<evidence type="ECO:0000256" key="1">
    <source>
        <dbReference type="SAM" id="SignalP"/>
    </source>
</evidence>
<name>A0A9Q0YDT3_HOLLE</name>
<gene>
    <name evidence="2" type="ORF">HOLleu_40566</name>
</gene>
<evidence type="ECO:0000313" key="2">
    <source>
        <dbReference type="EMBL" id="KAJ8020863.1"/>
    </source>
</evidence>
<feature type="chain" id="PRO_5040336974" description="Secreted protein" evidence="1">
    <location>
        <begin position="25"/>
        <end position="98"/>
    </location>
</feature>
<dbReference type="EMBL" id="JAIZAY010000022">
    <property type="protein sequence ID" value="KAJ8020863.1"/>
    <property type="molecule type" value="Genomic_DNA"/>
</dbReference>
<dbReference type="Proteomes" id="UP001152320">
    <property type="component" value="Chromosome 22"/>
</dbReference>